<evidence type="ECO:0000313" key="2">
    <source>
        <dbReference type="EMBL" id="VVA36734.1"/>
    </source>
</evidence>
<organism evidence="2 3">
    <name type="scientific">Prunus dulcis</name>
    <name type="common">Almond</name>
    <name type="synonym">Amygdalus dulcis</name>
    <dbReference type="NCBI Taxonomy" id="3755"/>
    <lineage>
        <taxon>Eukaryota</taxon>
        <taxon>Viridiplantae</taxon>
        <taxon>Streptophyta</taxon>
        <taxon>Embryophyta</taxon>
        <taxon>Tracheophyta</taxon>
        <taxon>Spermatophyta</taxon>
        <taxon>Magnoliopsida</taxon>
        <taxon>eudicotyledons</taxon>
        <taxon>Gunneridae</taxon>
        <taxon>Pentapetalae</taxon>
        <taxon>rosids</taxon>
        <taxon>fabids</taxon>
        <taxon>Rosales</taxon>
        <taxon>Rosaceae</taxon>
        <taxon>Amygdaloideae</taxon>
        <taxon>Amygdaleae</taxon>
        <taxon>Prunus</taxon>
    </lineage>
</organism>
<dbReference type="EMBL" id="CABIKO010000473">
    <property type="protein sequence ID" value="VVA36734.1"/>
    <property type="molecule type" value="Genomic_DNA"/>
</dbReference>
<dbReference type="AlphaFoldDB" id="A0A5E4GAE3"/>
<reference evidence="3" key="1">
    <citation type="journal article" date="2020" name="Plant J.">
        <title>Transposons played a major role in the diversification between the closely related almond and peach genomes: results from the almond genome sequence.</title>
        <authorList>
            <person name="Alioto T."/>
            <person name="Alexiou K.G."/>
            <person name="Bardil A."/>
            <person name="Barteri F."/>
            <person name="Castanera R."/>
            <person name="Cruz F."/>
            <person name="Dhingra A."/>
            <person name="Duval H."/>
            <person name="Fernandez I Marti A."/>
            <person name="Frias L."/>
            <person name="Galan B."/>
            <person name="Garcia J.L."/>
            <person name="Howad W."/>
            <person name="Gomez-Garrido J."/>
            <person name="Gut M."/>
            <person name="Julca I."/>
            <person name="Morata J."/>
            <person name="Puigdomenech P."/>
            <person name="Ribeca P."/>
            <person name="Rubio Cabetas M.J."/>
            <person name="Vlasova A."/>
            <person name="Wirthensohn M."/>
            <person name="Garcia-Mas J."/>
            <person name="Gabaldon T."/>
            <person name="Casacuberta J.M."/>
            <person name="Arus P."/>
        </authorList>
    </citation>
    <scope>NUCLEOTIDE SEQUENCE [LARGE SCALE GENOMIC DNA]</scope>
    <source>
        <strain evidence="3">cv. Texas</strain>
    </source>
</reference>
<protein>
    <submittedName>
        <fullName evidence="2">Uncharacterized protein</fullName>
    </submittedName>
</protein>
<proteinExistence type="predicted"/>
<gene>
    <name evidence="2" type="ORF">ALMOND_2B035180</name>
</gene>
<name>A0A5E4GAE3_PRUDU</name>
<evidence type="ECO:0000256" key="1">
    <source>
        <dbReference type="SAM" id="MobiDB-lite"/>
    </source>
</evidence>
<dbReference type="InParanoid" id="A0A5E4GAE3"/>
<evidence type="ECO:0000313" key="3">
    <source>
        <dbReference type="Proteomes" id="UP000327085"/>
    </source>
</evidence>
<accession>A0A5E4GAE3</accession>
<dbReference type="Gramene" id="VVA36734">
    <property type="protein sequence ID" value="VVA36734"/>
    <property type="gene ID" value="Prudul26B035180"/>
</dbReference>
<feature type="compositionally biased region" description="Basic residues" evidence="1">
    <location>
        <begin position="48"/>
        <end position="61"/>
    </location>
</feature>
<dbReference type="Proteomes" id="UP000327085">
    <property type="component" value="Chromosome 4"/>
</dbReference>
<sequence>MLTSRYVLDTVPIRSQYGIDTSGSQYGIDTSGGKNENIYRLWGTEAKQKRRKKKKKKKKKKEKEPSLVPSAAVEGAVARTQQAAKEGETHMWDVGGDAFDSMDLENARVLEIANLSLDESNLEGIIFTHDE</sequence>
<feature type="region of interest" description="Disordered" evidence="1">
    <location>
        <begin position="39"/>
        <end position="89"/>
    </location>
</feature>